<dbReference type="NCBIfam" id="TIGR00066">
    <property type="entry name" value="g_glut_trans"/>
    <property type="match status" value="1"/>
</dbReference>
<feature type="binding site" evidence="2">
    <location>
        <begin position="594"/>
        <end position="595"/>
    </location>
    <ligand>
        <name>L-glutamate</name>
        <dbReference type="ChEBI" id="CHEBI:29985"/>
    </ligand>
</feature>
<dbReference type="EMBL" id="MLFT02000005">
    <property type="protein sequence ID" value="PHT47869.1"/>
    <property type="molecule type" value="Genomic_DNA"/>
</dbReference>
<dbReference type="FunFam" id="1.10.246.130:FF:000001">
    <property type="entry name" value="Gamma-glutamyltransferase 5 isoform 1"/>
    <property type="match status" value="1"/>
</dbReference>
<dbReference type="PANTHER" id="PTHR11686">
    <property type="entry name" value="GAMMA GLUTAMYL TRANSPEPTIDASE"/>
    <property type="match status" value="1"/>
</dbReference>
<evidence type="ECO:0000313" key="5">
    <source>
        <dbReference type="EMBL" id="PHT47869.1"/>
    </source>
</evidence>
<reference evidence="6" key="2">
    <citation type="journal article" date="2017" name="J. Anim. Genet.">
        <title>Multiple reference genome sequences of hot pepper reveal the massive evolution of plant disease resistance genes by retroduplication.</title>
        <authorList>
            <person name="Kim S."/>
            <person name="Park J."/>
            <person name="Yeom S.-I."/>
            <person name="Kim Y.-M."/>
            <person name="Seo E."/>
            <person name="Kim K.-T."/>
            <person name="Kim M.-S."/>
            <person name="Lee J.M."/>
            <person name="Cheong K."/>
            <person name="Shin H.-S."/>
            <person name="Kim S.-B."/>
            <person name="Han K."/>
            <person name="Lee J."/>
            <person name="Park M."/>
            <person name="Lee H.-A."/>
            <person name="Lee H.-Y."/>
            <person name="Lee Y."/>
            <person name="Oh S."/>
            <person name="Lee J.H."/>
            <person name="Choi E."/>
            <person name="Choi E."/>
            <person name="Lee S.E."/>
            <person name="Jeon J."/>
            <person name="Kim H."/>
            <person name="Choi G."/>
            <person name="Song H."/>
            <person name="Lee J."/>
            <person name="Lee S.-C."/>
            <person name="Kwon J.-K."/>
            <person name="Lee H.-Y."/>
            <person name="Koo N."/>
            <person name="Hong Y."/>
            <person name="Kim R.W."/>
            <person name="Kang W.-H."/>
            <person name="Huh J.H."/>
            <person name="Kang B.-C."/>
            <person name="Yang T.-J."/>
            <person name="Lee Y.-H."/>
            <person name="Bennetzen J.L."/>
            <person name="Choi D."/>
        </authorList>
    </citation>
    <scope>NUCLEOTIDE SEQUENCE [LARGE SCALE GENOMIC DNA]</scope>
    <source>
        <strain evidence="6">cv. PBC81</strain>
    </source>
</reference>
<dbReference type="Pfam" id="PF24626">
    <property type="entry name" value="SH3_Tf2-1"/>
    <property type="match status" value="1"/>
</dbReference>
<dbReference type="SUPFAM" id="SSF54160">
    <property type="entry name" value="Chromo domain-like"/>
    <property type="match status" value="1"/>
</dbReference>
<proteinExistence type="predicted"/>
<feature type="binding site" evidence="2">
    <location>
        <position position="254"/>
    </location>
    <ligand>
        <name>L-glutamate</name>
        <dbReference type="ChEBI" id="CHEBI:29985"/>
    </ligand>
</feature>
<dbReference type="AlphaFoldDB" id="A0A2G2WRQ3"/>
<keyword evidence="6" id="KW-1185">Reference proteome</keyword>
<comment type="catalytic activity">
    <reaction evidence="3">
        <text>an N-terminal (5-L-glutamyl)-[peptide] + an alpha-amino acid = 5-L-glutamyl amino acid + an N-terminal L-alpha-aminoacyl-[peptide]</text>
        <dbReference type="Rhea" id="RHEA:23904"/>
        <dbReference type="Rhea" id="RHEA-COMP:9780"/>
        <dbReference type="Rhea" id="RHEA-COMP:9795"/>
        <dbReference type="ChEBI" id="CHEBI:77644"/>
        <dbReference type="ChEBI" id="CHEBI:78597"/>
        <dbReference type="ChEBI" id="CHEBI:78599"/>
        <dbReference type="ChEBI" id="CHEBI:78608"/>
        <dbReference type="EC" id="2.3.2.2"/>
    </reaction>
</comment>
<accession>A0A2G2WRQ3</accession>
<protein>
    <recommendedName>
        <fullName evidence="3">Glutathione hydrolase</fullName>
        <ecNumber evidence="3">2.3.2.2</ecNumber>
        <ecNumber evidence="3">3.4.19.13</ecNumber>
    </recommendedName>
    <alternativeName>
        <fullName evidence="3">Gamma-glutamyltransferase</fullName>
    </alternativeName>
    <alternativeName>
        <fullName evidence="3">Gamma-glutamyltranspeptidase</fullName>
    </alternativeName>
</protein>
<dbReference type="InterPro" id="IPR000101">
    <property type="entry name" value="GGT_peptidase"/>
</dbReference>
<reference evidence="5 6" key="1">
    <citation type="journal article" date="2017" name="Genome Biol.">
        <title>New reference genome sequences of hot pepper reveal the massive evolution of plant disease-resistance genes by retroduplication.</title>
        <authorList>
            <person name="Kim S."/>
            <person name="Park J."/>
            <person name="Yeom S.I."/>
            <person name="Kim Y.M."/>
            <person name="Seo E."/>
            <person name="Kim K.T."/>
            <person name="Kim M.S."/>
            <person name="Lee J.M."/>
            <person name="Cheong K."/>
            <person name="Shin H.S."/>
            <person name="Kim S.B."/>
            <person name="Han K."/>
            <person name="Lee J."/>
            <person name="Park M."/>
            <person name="Lee H.A."/>
            <person name="Lee H.Y."/>
            <person name="Lee Y."/>
            <person name="Oh S."/>
            <person name="Lee J.H."/>
            <person name="Choi E."/>
            <person name="Choi E."/>
            <person name="Lee S.E."/>
            <person name="Jeon J."/>
            <person name="Kim H."/>
            <person name="Choi G."/>
            <person name="Song H."/>
            <person name="Lee J."/>
            <person name="Lee S.C."/>
            <person name="Kwon J.K."/>
            <person name="Lee H.Y."/>
            <person name="Koo N."/>
            <person name="Hong Y."/>
            <person name="Kim R.W."/>
            <person name="Kang W.H."/>
            <person name="Huh J.H."/>
            <person name="Kang B.C."/>
            <person name="Yang T.J."/>
            <person name="Lee Y.H."/>
            <person name="Bennetzen J.L."/>
            <person name="Choi D."/>
        </authorList>
    </citation>
    <scope>NUCLEOTIDE SEQUENCE [LARGE SCALE GENOMIC DNA]</scope>
    <source>
        <strain evidence="6">cv. PBC81</strain>
    </source>
</reference>
<comment type="catalytic activity">
    <reaction evidence="3">
        <text>an S-substituted glutathione + H2O = an S-substituted L-cysteinylglycine + L-glutamate</text>
        <dbReference type="Rhea" id="RHEA:59468"/>
        <dbReference type="ChEBI" id="CHEBI:15377"/>
        <dbReference type="ChEBI" id="CHEBI:29985"/>
        <dbReference type="ChEBI" id="CHEBI:90779"/>
        <dbReference type="ChEBI" id="CHEBI:143103"/>
        <dbReference type="EC" id="3.4.19.13"/>
    </reaction>
</comment>
<dbReference type="Pfam" id="PF01019">
    <property type="entry name" value="G_glu_transpept"/>
    <property type="match status" value="1"/>
</dbReference>
<dbReference type="EC" id="2.3.2.2" evidence="3"/>
<evidence type="ECO:0000313" key="6">
    <source>
        <dbReference type="Proteomes" id="UP000224567"/>
    </source>
</evidence>
<dbReference type="GO" id="GO:0036374">
    <property type="term" value="F:glutathione hydrolase activity"/>
    <property type="evidence" value="ECO:0007669"/>
    <property type="project" value="UniProtKB-UniRule"/>
</dbReference>
<comment type="caution">
    <text evidence="5">The sequence shown here is derived from an EMBL/GenBank/DDBJ whole genome shotgun (WGS) entry which is preliminary data.</text>
</comment>
<keyword evidence="3" id="KW-0378">Hydrolase</keyword>
<gene>
    <name evidence="5" type="ORF">CQW23_12077</name>
</gene>
<evidence type="ECO:0000256" key="2">
    <source>
        <dbReference type="PIRSR" id="PIRSR600101-2"/>
    </source>
</evidence>
<evidence type="ECO:0000256" key="3">
    <source>
        <dbReference type="RuleBase" id="RU368068"/>
    </source>
</evidence>
<dbReference type="GO" id="GO:0005886">
    <property type="term" value="C:plasma membrane"/>
    <property type="evidence" value="ECO:0007669"/>
    <property type="project" value="TreeGrafter"/>
</dbReference>
<dbReference type="Proteomes" id="UP000224567">
    <property type="component" value="Unassembled WGS sequence"/>
</dbReference>
<dbReference type="Gene3D" id="3.60.20.40">
    <property type="match status" value="1"/>
</dbReference>
<dbReference type="Gene3D" id="1.10.246.130">
    <property type="match status" value="1"/>
</dbReference>
<dbReference type="InterPro" id="IPR029055">
    <property type="entry name" value="Ntn_hydrolases_N"/>
</dbReference>
<dbReference type="STRING" id="33114.A0A2G2WRQ3"/>
<feature type="binding site" evidence="2">
    <location>
        <position position="566"/>
    </location>
    <ligand>
        <name>L-glutamate</name>
        <dbReference type="ChEBI" id="CHEBI:29985"/>
    </ligand>
</feature>
<feature type="binding site" evidence="2">
    <location>
        <position position="616"/>
    </location>
    <ligand>
        <name>L-glutamate</name>
        <dbReference type="ChEBI" id="CHEBI:29985"/>
    </ligand>
</feature>
<dbReference type="SUPFAM" id="SSF56235">
    <property type="entry name" value="N-terminal nucleophile aminohydrolases (Ntn hydrolases)"/>
    <property type="match status" value="1"/>
</dbReference>
<evidence type="ECO:0000256" key="1">
    <source>
        <dbReference type="PIRSR" id="PIRSR600101-1"/>
    </source>
</evidence>
<comment type="catalytic activity">
    <reaction evidence="3">
        <text>glutathione + H2O = L-cysteinylglycine + L-glutamate</text>
        <dbReference type="Rhea" id="RHEA:28807"/>
        <dbReference type="ChEBI" id="CHEBI:15377"/>
        <dbReference type="ChEBI" id="CHEBI:29985"/>
        <dbReference type="ChEBI" id="CHEBI:57925"/>
        <dbReference type="ChEBI" id="CHEBI:61694"/>
        <dbReference type="EC" id="3.4.19.13"/>
    </reaction>
</comment>
<feature type="binding site" evidence="2">
    <location>
        <begin position="542"/>
        <end position="544"/>
    </location>
    <ligand>
        <name>L-glutamate</name>
        <dbReference type="ChEBI" id="CHEBI:29985"/>
    </ligand>
</feature>
<dbReference type="GO" id="GO:0006751">
    <property type="term" value="P:glutathione catabolic process"/>
    <property type="evidence" value="ECO:0007669"/>
    <property type="project" value="UniProtKB-UniRule"/>
</dbReference>
<evidence type="ECO:0000259" key="4">
    <source>
        <dbReference type="Pfam" id="PF24626"/>
    </source>
</evidence>
<dbReference type="InterPro" id="IPR056924">
    <property type="entry name" value="SH3_Tf2-1"/>
</dbReference>
<dbReference type="OrthoDB" id="2015213at2759"/>
<feature type="domain" description="Tf2-1-like SH3-like" evidence="4">
    <location>
        <begin position="33"/>
        <end position="67"/>
    </location>
</feature>
<dbReference type="InterPro" id="IPR043137">
    <property type="entry name" value="GGT_ssub_C"/>
</dbReference>
<name>A0A2G2WRQ3_CAPBA</name>
<dbReference type="GO" id="GO:0103068">
    <property type="term" value="F:leukotriene C4 gamma-glutamyl transferase activity"/>
    <property type="evidence" value="ECO:0007669"/>
    <property type="project" value="UniProtKB-EC"/>
</dbReference>
<comment type="function">
    <text evidence="3">Cleaves the gamma-glutamyl peptide bond of glutathione and glutathione conjugates.</text>
</comment>
<sequence length="834" mass="91343">MAPFEALYGRRCISPIGWFKVGEAAVVGPDLVFDTLEKVHKVAYELELPSDLASVHPLFHVSLLKKCIGDPTFVVPVEGVDIQNSLSYEEIPVEILDYQTRRLRNKEVPLVNVLWRNYSIEGATWEAKANMQTKYPHLFFTNLGSAQATLMPKLHCSRFLLLLASLLVISGTSTSLSNDRREVIKANHGVVATDDGRCSRIGRDVLREGGHAVDAAVAAALCLGVVSPASSGIGGGAFMLIGSADGKAQAFDMRETAPRQASKNMYAGNAAQKASGVLSIAVPGEIAGLYKAWKQYGKLPWRRLVRPAAHLAHSGFKISPYLHMQMVRSESGIMADKGLNDLFTSNGSLLRIGDMCYNKQLGKTLRAVSAYGMRPFYNGSIGVKLIKDIRKSGGILTMKDLQQYQVRVREPIIADVMGFKIIGMPPPSAGGAAMVLILNILAQYGFPMEGPSSLLIHRQSEALKHAFAVRMNLGDPDFVNVKNVVNDMLSTDFAKQLKKTIYDNMTFNPNHYGGKWNQINDHGTSHMSIVDSERNAVSMTSTINGYFGANYLSSSTGIVLNNEMDDFSIPAKHSGNVAPPAPANFIHPGKRPLSSMTPTIVFKDGQLRSVVGASGGAMIIAGATEVFLNHFARGMDPFSSIMAPRYYHQLIPNVLQYENWTVVTGDHIEAPANIRAALQKKGHVLQRIAGGTICQFVVQQFKSSKSGELIATMPKILCSLTSLELLRKSVEEMLQLSVAISRVNDLIFFSILNLRSRCSDSQPYLDISVHYHQQQCVVLKTHGIDSCWKLLGSVVLKPHDIDVCWFLQSLAAASPMLESHLLSSYFDLQRSSKC</sequence>
<dbReference type="PRINTS" id="PR01210">
    <property type="entry name" value="GGTRANSPTASE"/>
</dbReference>
<feature type="active site" description="Nucleophile" evidence="1">
    <location>
        <position position="524"/>
    </location>
</feature>
<organism evidence="5 6">
    <name type="scientific">Capsicum baccatum</name>
    <name type="common">Peruvian pepper</name>
    <dbReference type="NCBI Taxonomy" id="33114"/>
    <lineage>
        <taxon>Eukaryota</taxon>
        <taxon>Viridiplantae</taxon>
        <taxon>Streptophyta</taxon>
        <taxon>Embryophyta</taxon>
        <taxon>Tracheophyta</taxon>
        <taxon>Spermatophyta</taxon>
        <taxon>Magnoliopsida</taxon>
        <taxon>eudicotyledons</taxon>
        <taxon>Gunneridae</taxon>
        <taxon>Pentapetalae</taxon>
        <taxon>asterids</taxon>
        <taxon>lamiids</taxon>
        <taxon>Solanales</taxon>
        <taxon>Solanaceae</taxon>
        <taxon>Solanoideae</taxon>
        <taxon>Capsiceae</taxon>
        <taxon>Capsicum</taxon>
    </lineage>
</organism>
<keyword evidence="3" id="KW-0012">Acyltransferase</keyword>
<comment type="pathway">
    <text evidence="3">Sulfur metabolism; glutathione metabolism.</text>
</comment>
<keyword evidence="3" id="KW-0808">Transferase</keyword>
<dbReference type="InterPro" id="IPR043138">
    <property type="entry name" value="GGT_lsub"/>
</dbReference>
<dbReference type="EC" id="3.4.19.13" evidence="3"/>
<dbReference type="PANTHER" id="PTHR11686:SF34">
    <property type="entry name" value="GLUTATHIONE HYDROLASE 1-RELATED"/>
    <property type="match status" value="1"/>
</dbReference>
<dbReference type="InterPro" id="IPR016197">
    <property type="entry name" value="Chromo-like_dom_sf"/>
</dbReference>